<sequence>MSEEDKSLFLEAMQGVVPLDTVEKRPLYNSNTISQTQKEVIKQVKRKAKANQNRLKSNDIQPLDRSYQVKQVTAFESLLYHCKGLRLQELSKLKKGEFTVQAVLDLHGFTQNEAELQTIAFINDCYESKYRYIRIIHGKGYNSEDNYPILKNLVNQILRQQKQVLAFTSTPQKDGGTGAVNVFLKAH</sequence>
<keyword evidence="2" id="KW-0255">Endonuclease</keyword>
<name>A0ABY8CBP7_9GAMM</name>
<reference evidence="2 3" key="1">
    <citation type="submission" date="2022-06" db="EMBL/GenBank/DDBJ databases">
        <title>Thiomicrohabdus sp. nov, an obligately chemolithoautotrophic, sulfur-oxidizing bacterium isolated from beach of Guanyin Mountain. Amoy.</title>
        <authorList>
            <person name="Zhu H."/>
        </authorList>
    </citation>
    <scope>NUCLEOTIDE SEQUENCE [LARGE SCALE GENOMIC DNA]</scope>
    <source>
        <strain evidence="2 3">XGS-01</strain>
    </source>
</reference>
<keyword evidence="3" id="KW-1185">Reference proteome</keyword>
<keyword evidence="2" id="KW-0540">Nuclease</keyword>
<gene>
    <name evidence="2" type="ORF">NR989_05905</name>
</gene>
<evidence type="ECO:0000259" key="1">
    <source>
        <dbReference type="PROSITE" id="PS50828"/>
    </source>
</evidence>
<dbReference type="PANTHER" id="PTHR35562">
    <property type="entry name" value="DNA ENDONUCLEASE SMRA-RELATED"/>
    <property type="match status" value="1"/>
</dbReference>
<feature type="domain" description="Smr" evidence="1">
    <location>
        <begin position="104"/>
        <end position="185"/>
    </location>
</feature>
<dbReference type="PANTHER" id="PTHR35562:SF2">
    <property type="entry name" value="DNA ENDONUCLEASE SMRA-RELATED"/>
    <property type="match status" value="1"/>
</dbReference>
<evidence type="ECO:0000313" key="3">
    <source>
        <dbReference type="Proteomes" id="UP001222275"/>
    </source>
</evidence>
<dbReference type="PROSITE" id="PS50828">
    <property type="entry name" value="SMR"/>
    <property type="match status" value="1"/>
</dbReference>
<dbReference type="SMART" id="SM00463">
    <property type="entry name" value="SMR"/>
    <property type="match status" value="1"/>
</dbReference>
<dbReference type="GO" id="GO:0004519">
    <property type="term" value="F:endonuclease activity"/>
    <property type="evidence" value="ECO:0007669"/>
    <property type="project" value="UniProtKB-KW"/>
</dbReference>
<dbReference type="EMBL" id="CP102381">
    <property type="protein sequence ID" value="WEJ61548.1"/>
    <property type="molecule type" value="Genomic_DNA"/>
</dbReference>
<organism evidence="2 3">
    <name type="scientific">Thiomicrorhabdus lithotrophica</name>
    <dbReference type="NCBI Taxonomy" id="2949997"/>
    <lineage>
        <taxon>Bacteria</taxon>
        <taxon>Pseudomonadati</taxon>
        <taxon>Pseudomonadota</taxon>
        <taxon>Gammaproteobacteria</taxon>
        <taxon>Thiotrichales</taxon>
        <taxon>Piscirickettsiaceae</taxon>
        <taxon>Thiomicrorhabdus</taxon>
    </lineage>
</organism>
<dbReference type="Pfam" id="PF01713">
    <property type="entry name" value="Smr"/>
    <property type="match status" value="1"/>
</dbReference>
<proteinExistence type="predicted"/>
<dbReference type="SUPFAM" id="SSF160443">
    <property type="entry name" value="SMR domain-like"/>
    <property type="match status" value="1"/>
</dbReference>
<keyword evidence="2" id="KW-0378">Hydrolase</keyword>
<dbReference type="Gene3D" id="3.30.1370.110">
    <property type="match status" value="1"/>
</dbReference>
<dbReference type="InterPro" id="IPR002625">
    <property type="entry name" value="Smr_dom"/>
</dbReference>
<protein>
    <submittedName>
        <fullName evidence="2">Smr/MutS family endonuclease</fullName>
    </submittedName>
</protein>
<dbReference type="Proteomes" id="UP001222275">
    <property type="component" value="Chromosome"/>
</dbReference>
<evidence type="ECO:0000313" key="2">
    <source>
        <dbReference type="EMBL" id="WEJ61548.1"/>
    </source>
</evidence>
<accession>A0ABY8CBP7</accession>
<dbReference type="RefSeq" id="WP_275593807.1">
    <property type="nucleotide sequence ID" value="NZ_CP102381.1"/>
</dbReference>
<dbReference type="InterPro" id="IPR036063">
    <property type="entry name" value="Smr_dom_sf"/>
</dbReference>